<dbReference type="EMBL" id="HBUE01327058">
    <property type="protein sequence ID" value="CAG6591393.1"/>
    <property type="molecule type" value="Transcribed_RNA"/>
</dbReference>
<protein>
    <submittedName>
        <fullName evidence="1">(northern house mosquito) hypothetical protein</fullName>
    </submittedName>
</protein>
<evidence type="ECO:0000313" key="1">
    <source>
        <dbReference type="EMBL" id="CAG6539364.1"/>
    </source>
</evidence>
<organism evidence="1">
    <name type="scientific">Culex pipiens</name>
    <name type="common">House mosquito</name>
    <dbReference type="NCBI Taxonomy" id="7175"/>
    <lineage>
        <taxon>Eukaryota</taxon>
        <taxon>Metazoa</taxon>
        <taxon>Ecdysozoa</taxon>
        <taxon>Arthropoda</taxon>
        <taxon>Hexapoda</taxon>
        <taxon>Insecta</taxon>
        <taxon>Pterygota</taxon>
        <taxon>Neoptera</taxon>
        <taxon>Endopterygota</taxon>
        <taxon>Diptera</taxon>
        <taxon>Nematocera</taxon>
        <taxon>Culicoidea</taxon>
        <taxon>Culicidae</taxon>
        <taxon>Culicinae</taxon>
        <taxon>Culicini</taxon>
        <taxon>Culex</taxon>
        <taxon>Culex</taxon>
    </lineage>
</organism>
<proteinExistence type="predicted"/>
<dbReference type="AlphaFoldDB" id="A0A8D8MSP4"/>
<dbReference type="EMBL" id="HBUE01220446">
    <property type="protein sequence ID" value="CAG6539364.1"/>
    <property type="molecule type" value="Transcribed_RNA"/>
</dbReference>
<reference evidence="1" key="1">
    <citation type="submission" date="2021-05" db="EMBL/GenBank/DDBJ databases">
        <authorList>
            <person name="Alioto T."/>
            <person name="Alioto T."/>
            <person name="Gomez Garrido J."/>
        </authorList>
    </citation>
    <scope>NUCLEOTIDE SEQUENCE</scope>
</reference>
<name>A0A8D8MSP4_CULPI</name>
<accession>A0A8D8MSP4</accession>
<sequence length="147" mass="16965">MLAHTLVVPEQRKPHTLHTASRLKHDAYVCVRRQHCWINTPCWVSRLQNMHGELQHTGVGKNTLYENTDYSALPPRGRHYTGMAIFRWGVVVTHFRRKNTHGTHTKTVGIRRRQYGGCGTRQTHGGSSRFAKKNRDYVVGPRLRSVQ</sequence>